<protein>
    <recommendedName>
        <fullName evidence="5">Myb-like DNA-binding domain containing protein</fullName>
    </recommendedName>
</protein>
<dbReference type="SUPFAM" id="SSF46689">
    <property type="entry name" value="Homeodomain-like"/>
    <property type="match status" value="1"/>
</dbReference>
<feature type="domain" description="HTH myb-type" evidence="2">
    <location>
        <begin position="65"/>
        <end position="114"/>
    </location>
</feature>
<evidence type="ECO:0000313" key="4">
    <source>
        <dbReference type="Proteomes" id="UP001470230"/>
    </source>
</evidence>
<dbReference type="Pfam" id="PF13921">
    <property type="entry name" value="Myb_DNA-bind_6"/>
    <property type="match status" value="1"/>
</dbReference>
<evidence type="ECO:0000313" key="3">
    <source>
        <dbReference type="EMBL" id="KAK8836369.1"/>
    </source>
</evidence>
<dbReference type="Proteomes" id="UP001470230">
    <property type="component" value="Unassembled WGS sequence"/>
</dbReference>
<feature type="domain" description="HTH myb-type" evidence="2">
    <location>
        <begin position="8"/>
        <end position="63"/>
    </location>
</feature>
<dbReference type="InterPro" id="IPR050560">
    <property type="entry name" value="MYB_TF"/>
</dbReference>
<feature type="domain" description="Myb-like" evidence="1">
    <location>
        <begin position="60"/>
        <end position="110"/>
    </location>
</feature>
<evidence type="ECO:0000259" key="2">
    <source>
        <dbReference type="PROSITE" id="PS51294"/>
    </source>
</evidence>
<dbReference type="PROSITE" id="PS51294">
    <property type="entry name" value="HTH_MYB"/>
    <property type="match status" value="2"/>
</dbReference>
<accession>A0ABR2GR03</accession>
<dbReference type="InterPro" id="IPR009057">
    <property type="entry name" value="Homeodomain-like_sf"/>
</dbReference>
<proteinExistence type="predicted"/>
<dbReference type="InterPro" id="IPR001005">
    <property type="entry name" value="SANT/Myb"/>
</dbReference>
<evidence type="ECO:0000259" key="1">
    <source>
        <dbReference type="PROSITE" id="PS50090"/>
    </source>
</evidence>
<name>A0ABR2GR03_9EUKA</name>
<gene>
    <name evidence="3" type="ORF">M9Y10_039712</name>
</gene>
<reference evidence="3 4" key="1">
    <citation type="submission" date="2024-04" db="EMBL/GenBank/DDBJ databases">
        <title>Tritrichomonas musculus Genome.</title>
        <authorList>
            <person name="Alves-Ferreira E."/>
            <person name="Grigg M."/>
            <person name="Lorenzi H."/>
            <person name="Galac M."/>
        </authorList>
    </citation>
    <scope>NUCLEOTIDE SEQUENCE [LARGE SCALE GENOMIC DNA]</scope>
    <source>
        <strain evidence="3 4">EAF2021</strain>
    </source>
</reference>
<dbReference type="Gene3D" id="1.10.10.60">
    <property type="entry name" value="Homeodomain-like"/>
    <property type="match status" value="2"/>
</dbReference>
<dbReference type="PROSITE" id="PS50090">
    <property type="entry name" value="MYB_LIKE"/>
    <property type="match status" value="2"/>
</dbReference>
<dbReference type="PANTHER" id="PTHR45614">
    <property type="entry name" value="MYB PROTEIN-RELATED"/>
    <property type="match status" value="1"/>
</dbReference>
<dbReference type="InterPro" id="IPR017930">
    <property type="entry name" value="Myb_dom"/>
</dbReference>
<sequence>MENHETKISSRVRVPFTKKEDTLLVKLVKQYGESNWQKVSSFMNNRTVRQCRERWQNSLSPAIMKKDWTNTEDQLLIQKYNIYGPHWKLLESFFIGRTSYSLRNRFHSIKKKLSQKFNYPNNPIKNDDIHYDYDSCNIESFYDGSLVIENNLNDDYFDLGYDLHNQNEYDFEVFH</sequence>
<dbReference type="PANTHER" id="PTHR45614:SF253">
    <property type="entry name" value="CHROMOSOME UNDETERMINED SCAFFOLD_38, WHOLE GENOME SHOTGUN SEQUENCE"/>
    <property type="match status" value="1"/>
</dbReference>
<comment type="caution">
    <text evidence="3">The sequence shown here is derived from an EMBL/GenBank/DDBJ whole genome shotgun (WGS) entry which is preliminary data.</text>
</comment>
<dbReference type="SMART" id="SM00717">
    <property type="entry name" value="SANT"/>
    <property type="match status" value="2"/>
</dbReference>
<keyword evidence="4" id="KW-1185">Reference proteome</keyword>
<feature type="domain" description="Myb-like" evidence="1">
    <location>
        <begin position="8"/>
        <end position="59"/>
    </location>
</feature>
<evidence type="ECO:0008006" key="5">
    <source>
        <dbReference type="Google" id="ProtNLM"/>
    </source>
</evidence>
<dbReference type="CDD" id="cd00167">
    <property type="entry name" value="SANT"/>
    <property type="match status" value="2"/>
</dbReference>
<dbReference type="EMBL" id="JAPFFF010000066">
    <property type="protein sequence ID" value="KAK8836369.1"/>
    <property type="molecule type" value="Genomic_DNA"/>
</dbReference>
<organism evidence="3 4">
    <name type="scientific">Tritrichomonas musculus</name>
    <dbReference type="NCBI Taxonomy" id="1915356"/>
    <lineage>
        <taxon>Eukaryota</taxon>
        <taxon>Metamonada</taxon>
        <taxon>Parabasalia</taxon>
        <taxon>Tritrichomonadida</taxon>
        <taxon>Tritrichomonadidae</taxon>
        <taxon>Tritrichomonas</taxon>
    </lineage>
</organism>